<accession>A0ABS9MFQ1</accession>
<proteinExistence type="predicted"/>
<protein>
    <recommendedName>
        <fullName evidence="4">Zn-finger containing protein</fullName>
    </recommendedName>
</protein>
<evidence type="ECO:0000313" key="3">
    <source>
        <dbReference type="Proteomes" id="UP001298681"/>
    </source>
</evidence>
<organism evidence="2 3">
    <name type="scientific">Anaeromassilibacillus senegalensis</name>
    <dbReference type="NCBI Taxonomy" id="1673717"/>
    <lineage>
        <taxon>Bacteria</taxon>
        <taxon>Bacillati</taxon>
        <taxon>Bacillota</taxon>
        <taxon>Clostridia</taxon>
        <taxon>Eubacteriales</taxon>
        <taxon>Acutalibacteraceae</taxon>
        <taxon>Anaeromassilibacillus</taxon>
    </lineage>
</organism>
<keyword evidence="1" id="KW-0812">Transmembrane</keyword>
<keyword evidence="3" id="KW-1185">Reference proteome</keyword>
<evidence type="ECO:0008006" key="4">
    <source>
        <dbReference type="Google" id="ProtNLM"/>
    </source>
</evidence>
<dbReference type="Proteomes" id="UP001298681">
    <property type="component" value="Unassembled WGS sequence"/>
</dbReference>
<dbReference type="EMBL" id="JAKNHQ010000001">
    <property type="protein sequence ID" value="MCG4609625.1"/>
    <property type="molecule type" value="Genomic_DNA"/>
</dbReference>
<gene>
    <name evidence="2" type="ORF">L0P57_01520</name>
</gene>
<name>A0ABS9MFQ1_9FIRM</name>
<dbReference type="RefSeq" id="WP_087230614.1">
    <property type="nucleotide sequence ID" value="NZ_JAKNHQ010000001.1"/>
</dbReference>
<keyword evidence="1" id="KW-1133">Transmembrane helix</keyword>
<reference evidence="2 3" key="1">
    <citation type="submission" date="2022-01" db="EMBL/GenBank/DDBJ databases">
        <title>Collection of gut derived symbiotic bacterial strains cultured from healthy donors.</title>
        <authorList>
            <person name="Lin H."/>
            <person name="Kohout C."/>
            <person name="Waligurski E."/>
            <person name="Pamer E.G."/>
        </authorList>
    </citation>
    <scope>NUCLEOTIDE SEQUENCE [LARGE SCALE GENOMIC DNA]</scope>
    <source>
        <strain evidence="2 3">DFI.7.58</strain>
    </source>
</reference>
<sequence length="130" mass="15490">MDWLRRFMIGRYGPDQLGVALLIVYLILIFFAPLTGLWIFRLLALAVLILCLFRMLSRNTARRYQENLKFLAFWNPIKSWFQKKKARFKDSKTHRYYKCPNCKSTLRVPRGKGKIQITCPVCHTEFIKKT</sequence>
<comment type="caution">
    <text evidence="2">The sequence shown here is derived from an EMBL/GenBank/DDBJ whole genome shotgun (WGS) entry which is preliminary data.</text>
</comment>
<feature type="transmembrane region" description="Helical" evidence="1">
    <location>
        <begin position="12"/>
        <end position="32"/>
    </location>
</feature>
<keyword evidence="1" id="KW-0472">Membrane</keyword>
<evidence type="ECO:0000256" key="1">
    <source>
        <dbReference type="SAM" id="Phobius"/>
    </source>
</evidence>
<feature type="transmembrane region" description="Helical" evidence="1">
    <location>
        <begin position="38"/>
        <end position="56"/>
    </location>
</feature>
<evidence type="ECO:0000313" key="2">
    <source>
        <dbReference type="EMBL" id="MCG4609625.1"/>
    </source>
</evidence>